<feature type="transmembrane region" description="Helical" evidence="2">
    <location>
        <begin position="111"/>
        <end position="131"/>
    </location>
</feature>
<dbReference type="Proteomes" id="UP000701801">
    <property type="component" value="Unassembled WGS sequence"/>
</dbReference>
<feature type="region of interest" description="Disordered" evidence="1">
    <location>
        <begin position="690"/>
        <end position="754"/>
    </location>
</feature>
<feature type="compositionally biased region" description="Polar residues" evidence="1">
    <location>
        <begin position="450"/>
        <end position="462"/>
    </location>
</feature>
<feature type="compositionally biased region" description="Polar residues" evidence="1">
    <location>
        <begin position="272"/>
        <end position="298"/>
    </location>
</feature>
<feature type="region of interest" description="Disordered" evidence="1">
    <location>
        <begin position="263"/>
        <end position="348"/>
    </location>
</feature>
<feature type="transmembrane region" description="Helical" evidence="2">
    <location>
        <begin position="143"/>
        <end position="166"/>
    </location>
</feature>
<feature type="compositionally biased region" description="Polar residues" evidence="1">
    <location>
        <begin position="365"/>
        <end position="374"/>
    </location>
</feature>
<feature type="compositionally biased region" description="Basic and acidic residues" evidence="1">
    <location>
        <begin position="595"/>
        <end position="623"/>
    </location>
</feature>
<feature type="compositionally biased region" description="Polar residues" evidence="1">
    <location>
        <begin position="410"/>
        <end position="419"/>
    </location>
</feature>
<feature type="compositionally biased region" description="Basic and acidic residues" evidence="1">
    <location>
        <begin position="510"/>
        <end position="520"/>
    </location>
</feature>
<feature type="region of interest" description="Disordered" evidence="1">
    <location>
        <begin position="575"/>
        <end position="631"/>
    </location>
</feature>
<evidence type="ECO:0000256" key="1">
    <source>
        <dbReference type="SAM" id="MobiDB-lite"/>
    </source>
</evidence>
<keyword evidence="4" id="KW-1185">Reference proteome</keyword>
<reference evidence="3" key="1">
    <citation type="submission" date="2021-07" db="EMBL/GenBank/DDBJ databases">
        <authorList>
            <person name="Durling M."/>
        </authorList>
    </citation>
    <scope>NUCLEOTIDE SEQUENCE</scope>
</reference>
<feature type="region of interest" description="Disordered" evidence="1">
    <location>
        <begin position="439"/>
        <end position="546"/>
    </location>
</feature>
<feature type="transmembrane region" description="Helical" evidence="2">
    <location>
        <begin position="210"/>
        <end position="232"/>
    </location>
</feature>
<feature type="region of interest" description="Disordered" evidence="1">
    <location>
        <begin position="1017"/>
        <end position="1063"/>
    </location>
</feature>
<feature type="transmembrane region" description="Helical" evidence="2">
    <location>
        <begin position="178"/>
        <end position="198"/>
    </location>
</feature>
<keyword evidence="2" id="KW-0812">Transmembrane</keyword>
<accession>A0A9N9M492</accession>
<comment type="caution">
    <text evidence="3">The sequence shown here is derived from an EMBL/GenBank/DDBJ whole genome shotgun (WGS) entry which is preliminary data.</text>
</comment>
<keyword evidence="2" id="KW-0472">Membrane</keyword>
<protein>
    <submittedName>
        <fullName evidence="3">Uncharacterized protein</fullName>
    </submittedName>
</protein>
<dbReference type="EMBL" id="CAJVRM010000684">
    <property type="protein sequence ID" value="CAG8982806.1"/>
    <property type="molecule type" value="Genomic_DNA"/>
</dbReference>
<evidence type="ECO:0000313" key="3">
    <source>
        <dbReference type="EMBL" id="CAG8982806.1"/>
    </source>
</evidence>
<name>A0A9N9M492_9HELO</name>
<sequence length="2423" mass="265051">MSLSSSIQSLTAAFSFGILLQAATGALFIFYKGHGGKLSQDGRRLVLILFLSSAALWALISFFNLMVTTAQTTCQALLIFSTSFDQLARVSVEQFLLWALCQGTKASTSQLILQGILGIRFVAGIALVALTRPDFAPVCVASTSILPIAIIVLALEAVIIGVLIIRESWSTRKEQGRALIFSILAFALWTGMSVPMMLGKTDIELIIRTTLPAAGLLIVVGIITIFSVVLLIKAEEKKTTPEAQSPFITPSPPATREVFNERERVGDGSPNPGHNYSNSGSLFVVNPSSTPRSTNLDSASGRFQRDSRGFTKPSGEVTVQAVEMETSNPPQSRGPGYRGSSGIFPASFGGAGNAPVMAPQIQPARTATTPNLPTRSFPRSPLSEAKKPLFPWSKTQAKPTVRGRGISGPVANNNEDNSAQPFAKISTIDLATAAANERERRQEMLARSRLVNSRESSLQPSQPGKDDFTESVVALSTIPGSRSPSLSNTTSASLSPGHEEIRRRSPRSSRSFERTVDEKPPVPLQRKPTIGLPTNPRAVGNRISPPLPRKDQTVMLINEIVYDNPTIFKDIMDSSAQRPKTAGKMPDDSYSSTHRKTDSIIHRPRPIKREDSEKDRHIFPSEHRRSKSVSSIALRKSLFGTHPGNPMDLPPLPPPPTSAMNLRRLLPNETKSMTFDEKIELLFPAPPGVPSIQKRRSSVPSLPRPSPALVADIPQQPDFNTGNRDSKRTTMSSFGFTRPNSPQAKTQGQTDRTSGSIYRTIADNVGETWLPGVPAENIDARNSVTAEPKELSVYEDRKSVWTEASDGSSPDDTTSSYWGSVHSEIPPVDLAKARQTARPTIIKRSNSASTAKLLQDVPSIEYNDQESVITVMFDADDIMEPILSEPTESTELLSDIPNWHRRIGDELPTFSERNANIRVRKMPPPPPLLLDSNGRGATVLVRTAEPSPIDSPEHAIKEIQAQLKKFEGPNRDSVESVGGRFILLENLEREMGQQEDQWRHLQNNDRDSMSLIMTPQASVHSEQTLSRQSSQKSIRSSRLVPRQQRIKSGATMSTNSSGNSRTSLWQRRLAEAQDEYLEHALALPNNRKTLNFLSISKTSEQLGSPTPPDSIGSSIDLGSESESDSVDEEIFEHREQIKNHIWQSAEPSLRPAASGLWNGPSEVTVVRAVSPTPPAIDLRPAQRKGGDLLTIESCKMWTKPRSSLRSRAVTALWGSKPVRPNSIVTRPVTQRPQRKSKRITILPDIVESPVPLPNKRDTLGIFSFPWGEKSDTAQYQPTLNASVYGAGPVLNPSLQARSEELEPNLDDYSTSFFDDCDFDSEEDSDLDYADSDDEFDETTLWEIASLLNSSDVPSKNSLLPASVYKDPEKMIKTDNEKSDLDEGREHGAVTIVRPLSTPSRPSLLWTGERNDAMAALIGLPQPRESDWLSLIVSTGEIVRSKPRVLDTLPIIESTELWSASVSSKTAPSSWSMWQAVTTKASPSRATMWSPVSEVSEVALVGLFSVKTPTAIRTTAMLPAALTMSRKPRPTIMSLSPLASSKLWSDSLVTESEHDWISESSVRPESPSGYSTATSGQTSPASDSSSIKSNSTMASSVWGPAGSAVEMGARSAKGPPSQTPVVDSKPASKLPVRQLPKVPEAIVEESVKETKIPAPIKAKAPFRESKVLSARDIFESKAAKYDKAPVKTGRLFKIARQSVVPVMKAPRKPVSSRSAASAAEWDKELEIAMLKSTPRSVRQTASPAVWSSELNKTTVKSEARLQRQVVSLAMWKSELNVAIIKSMPRLQRFTASPEMWASALEEACGGKTGLMWTPSTQEKASVQTGSLWSKEVPSKATAEGPLLQAQDTPARKAPGQKSLALPVLESATFWRAPQTVPVKRNWLTTKTQTTSTKFDSLTWSPAPKLISAKVEGPMWSENAVFDRNAVTLFTPVYVARRAPTTELVTLKSNKLWKATQAISAQHNWLTSSTKITKITSLTWSSAQKVEAMKVESGMWSRETTSDRNVPALFFPISGSTRSTTAFKTTELATLGSAELWKIQQTHSSERDWLATSSKTTITRAINTGVNSLTWTPIMTTSPVKVDCSLMWSPNASFDRCAPTLLALSIEGISKKGTSTVSLELPKLESTQLWQAPVPATLRPNWFTASSFDKSKYSSNTKSLTWTSPTARLAKTATETAMWSTGNTFDRNAIPSLEITKKSTSRKSASVTSATKLATLESADLWKSIQASTKPINLLVLSRQEAAITRSSQVQTWTKVVKTSTKNDSMQMWTKPIVIQSIDQPELFSHLTSQAVKKVASSSQAALPSLTSDRLFESKIEIASQNVDWLHATSRKQEQQVSVSQGQSKPVTWAPAMVSSVKSGGPMWQTTSVIRTVESDLFSNPHTAPWDRKERESVALPCIESTQLWRSPAAIPTGPTNWLLKTQSK</sequence>
<organism evidence="3 4">
    <name type="scientific">Hymenoscyphus albidus</name>
    <dbReference type="NCBI Taxonomy" id="595503"/>
    <lineage>
        <taxon>Eukaryota</taxon>
        <taxon>Fungi</taxon>
        <taxon>Dikarya</taxon>
        <taxon>Ascomycota</taxon>
        <taxon>Pezizomycotina</taxon>
        <taxon>Leotiomycetes</taxon>
        <taxon>Helotiales</taxon>
        <taxon>Helotiaceae</taxon>
        <taxon>Hymenoscyphus</taxon>
    </lineage>
</organism>
<feature type="region of interest" description="Disordered" evidence="1">
    <location>
        <begin position="1099"/>
        <end position="1119"/>
    </location>
</feature>
<proteinExistence type="predicted"/>
<feature type="transmembrane region" description="Helical" evidence="2">
    <location>
        <begin position="45"/>
        <end position="63"/>
    </location>
</feature>
<feature type="compositionally biased region" description="Polar residues" evidence="1">
    <location>
        <begin position="478"/>
        <end position="494"/>
    </location>
</feature>
<feature type="compositionally biased region" description="Polar residues" evidence="1">
    <location>
        <begin position="717"/>
        <end position="754"/>
    </location>
</feature>
<evidence type="ECO:0000313" key="4">
    <source>
        <dbReference type="Proteomes" id="UP000701801"/>
    </source>
</evidence>
<dbReference type="OrthoDB" id="5370537at2759"/>
<feature type="compositionally biased region" description="Polar residues" evidence="1">
    <location>
        <begin position="1050"/>
        <end position="1063"/>
    </location>
</feature>
<gene>
    <name evidence="3" type="ORF">HYALB_00001087</name>
</gene>
<feature type="compositionally biased region" description="Low complexity" evidence="1">
    <location>
        <begin position="1026"/>
        <end position="1038"/>
    </location>
</feature>
<feature type="compositionally biased region" description="Polar residues" evidence="1">
    <location>
        <begin position="1557"/>
        <end position="1594"/>
    </location>
</feature>
<feature type="transmembrane region" description="Helical" evidence="2">
    <location>
        <begin position="12"/>
        <end position="33"/>
    </location>
</feature>
<evidence type="ECO:0000256" key="2">
    <source>
        <dbReference type="SAM" id="Phobius"/>
    </source>
</evidence>
<feature type="region of interest" description="Disordered" evidence="1">
    <location>
        <begin position="1554"/>
        <end position="1630"/>
    </location>
</feature>
<keyword evidence="2" id="KW-1133">Transmembrane helix</keyword>
<feature type="region of interest" description="Disordered" evidence="1">
    <location>
        <begin position="365"/>
        <end position="419"/>
    </location>
</feature>